<keyword evidence="1" id="KW-0812">Transmembrane</keyword>
<evidence type="ECO:0000256" key="1">
    <source>
        <dbReference type="SAM" id="Phobius"/>
    </source>
</evidence>
<sequence length="403" mass="45906">MRLLKKHLAIFLILPIVIGIGFLNINIYASKDNGTMYLKDHKGDRSVLQDITIEGELRDVFHSTSFKLEKSELKTDTLIYSYPNDMPYGLYYIPGRPLTMNGVAYEVMGNRTFDIYERNIENSLVTNSPSQSTVSTNVMSRFYTNQLEYGLTEIDGTPYFTVVLDESHAGENGIYTKSSQSFIWDIVKYYRFEENQDPDTSNIAVLGLESVGDTLVLILKNENNLSVKTYSTVGFELGETTLPNFFEEQNDSSFKEYPYEAFPNDDEMLLTLSFQTNSAPLQRDIVTIDFSEGAEVIDVVELLLDEITLNTVTEPTSKMLYKNNKLFIAKTVRDDRPSMRNLNQIARPVYFVIYVYEDGKLIYQGELVSDFNDDILLYKTDSTTPGPSSNGVQLRNFVNVTIE</sequence>
<evidence type="ECO:0000313" key="3">
    <source>
        <dbReference type="Proteomes" id="UP000790580"/>
    </source>
</evidence>
<evidence type="ECO:0000313" key="2">
    <source>
        <dbReference type="EMBL" id="MBU9720006.1"/>
    </source>
</evidence>
<reference evidence="2 3" key="1">
    <citation type="submission" date="2021-06" db="EMBL/GenBank/DDBJ databases">
        <title>Bacillus sp. RD4P76, an endophyte from a halophyte.</title>
        <authorList>
            <person name="Sun J.-Q."/>
        </authorList>
    </citation>
    <scope>NUCLEOTIDE SEQUENCE [LARGE SCALE GENOMIC DNA]</scope>
    <source>
        <strain evidence="2 3">JCM 17098</strain>
    </source>
</reference>
<organism evidence="2 3">
    <name type="scientific">Evansella alkalicola</name>
    <dbReference type="NCBI Taxonomy" id="745819"/>
    <lineage>
        <taxon>Bacteria</taxon>
        <taxon>Bacillati</taxon>
        <taxon>Bacillota</taxon>
        <taxon>Bacilli</taxon>
        <taxon>Bacillales</taxon>
        <taxon>Bacillaceae</taxon>
        <taxon>Evansella</taxon>
    </lineage>
</organism>
<name>A0ABS6JN72_9BACI</name>
<dbReference type="RefSeq" id="WP_088075166.1">
    <property type="nucleotide sequence ID" value="NZ_JAHQCR010000010.1"/>
</dbReference>
<comment type="caution">
    <text evidence="2">The sequence shown here is derived from an EMBL/GenBank/DDBJ whole genome shotgun (WGS) entry which is preliminary data.</text>
</comment>
<keyword evidence="1" id="KW-1133">Transmembrane helix</keyword>
<keyword evidence="1" id="KW-0472">Membrane</keyword>
<gene>
    <name evidence="2" type="ORF">KS407_00950</name>
</gene>
<dbReference type="Proteomes" id="UP000790580">
    <property type="component" value="Unassembled WGS sequence"/>
</dbReference>
<protein>
    <submittedName>
        <fullName evidence="2">Uncharacterized protein</fullName>
    </submittedName>
</protein>
<keyword evidence="3" id="KW-1185">Reference proteome</keyword>
<accession>A0ABS6JN72</accession>
<feature type="transmembrane region" description="Helical" evidence="1">
    <location>
        <begin position="7"/>
        <end position="29"/>
    </location>
</feature>
<proteinExistence type="predicted"/>
<dbReference type="EMBL" id="JAHQCR010000010">
    <property type="protein sequence ID" value="MBU9720006.1"/>
    <property type="molecule type" value="Genomic_DNA"/>
</dbReference>